<gene>
    <name evidence="6" type="primary">ubiB_3</name>
    <name evidence="6" type="ORF">NCTC4524_05025</name>
</gene>
<keyword evidence="2" id="KW-0808">Transferase</keyword>
<dbReference type="InterPro" id="IPR004147">
    <property type="entry name" value="ABC1_dom"/>
</dbReference>
<proteinExistence type="inferred from homology"/>
<comment type="similarity">
    <text evidence="1">Belongs to the protein kinase superfamily. ADCK protein kinase family.</text>
</comment>
<dbReference type="SUPFAM" id="SSF56112">
    <property type="entry name" value="Protein kinase-like (PK-like)"/>
    <property type="match status" value="1"/>
</dbReference>
<name>A0A378W8C2_9MYCO</name>
<sequence length="478" mass="53243">MSERDRTVPQGRLRRTMPIAGFTARAAGGRLIAGMQQRAGDDNAVQRFHERTADRYVEMLGHSKGALMKVGQLMSLIDPSDVGTGGFQPYQQALTRLQSDAPPMAPALVHDVLDDELEDGVRTFAEFDDEPIASASIGQVHRAVLADGRDVAVKVQYPGVAQAIREDLANTELIATFLRFAASASGIVFDLRKLAREYTARIVEEVDYRREAKMIAAFHELYVDHPFFRVPALVGHACTDRVLTMTYMEGIGWAAAQHAEQDLKNRWAEVVTRFSYSNLRHSNLLHADPHPGNYRFGDDGSVGFVDFGCIKVLTEQKRRMWVSIVRNTIDKRIDDLRADVIEAGFIMDDFPITGQELCDFWTQVFYDIIAAPQPVTYTASSIARTTRWMFSPDSGNPLSRMLVPDDYAFAPRVNQALTNICARLHATLPARAIVDDMDGVAEPTTELGKLHHAWVRRRGLPGAFDDHTAARAAAMEIQ</sequence>
<dbReference type="PANTHER" id="PTHR43851:SF3">
    <property type="entry name" value="COENZYME Q8"/>
    <property type="match status" value="1"/>
</dbReference>
<dbReference type="RefSeq" id="WP_230983418.1">
    <property type="nucleotide sequence ID" value="NZ_CP081000.1"/>
</dbReference>
<evidence type="ECO:0000256" key="1">
    <source>
        <dbReference type="ARBA" id="ARBA00009670"/>
    </source>
</evidence>
<dbReference type="GO" id="GO:0016740">
    <property type="term" value="F:transferase activity"/>
    <property type="evidence" value="ECO:0007669"/>
    <property type="project" value="UniProtKB-KW"/>
</dbReference>
<dbReference type="PANTHER" id="PTHR43851">
    <property type="match status" value="1"/>
</dbReference>
<evidence type="ECO:0000256" key="4">
    <source>
        <dbReference type="ARBA" id="ARBA00022840"/>
    </source>
</evidence>
<dbReference type="EMBL" id="UGQQ01000002">
    <property type="protein sequence ID" value="SUA29039.1"/>
    <property type="molecule type" value="Genomic_DNA"/>
</dbReference>
<evidence type="ECO:0000256" key="2">
    <source>
        <dbReference type="ARBA" id="ARBA00022679"/>
    </source>
</evidence>
<dbReference type="AlphaFoldDB" id="A0A378W8C2"/>
<reference evidence="6 7" key="1">
    <citation type="submission" date="2018-06" db="EMBL/GenBank/DDBJ databases">
        <authorList>
            <consortium name="Pathogen Informatics"/>
            <person name="Doyle S."/>
        </authorList>
    </citation>
    <scope>NUCLEOTIDE SEQUENCE [LARGE SCALE GENOMIC DNA]</scope>
    <source>
        <strain evidence="6 7">NCTC4524</strain>
    </source>
</reference>
<dbReference type="InterPro" id="IPR051409">
    <property type="entry name" value="Atypical_kinase_ADCK"/>
</dbReference>
<protein>
    <submittedName>
        <fullName evidence="6">Putative ABC transporter ATP-binding protein</fullName>
    </submittedName>
</protein>
<keyword evidence="3" id="KW-0547">Nucleotide-binding</keyword>
<dbReference type="STRING" id="1796.ABW05_16745"/>
<evidence type="ECO:0000259" key="5">
    <source>
        <dbReference type="Pfam" id="PF03109"/>
    </source>
</evidence>
<accession>A0A378W8C2</accession>
<dbReference type="Pfam" id="PF03109">
    <property type="entry name" value="ABC1"/>
    <property type="match status" value="1"/>
</dbReference>
<keyword evidence="4 6" id="KW-0067">ATP-binding</keyword>
<dbReference type="InterPro" id="IPR034646">
    <property type="entry name" value="ADCK3_dom"/>
</dbReference>
<organism evidence="6 7">
    <name type="scientific">Mycolicibacterium senegalense</name>
    <dbReference type="NCBI Taxonomy" id="1796"/>
    <lineage>
        <taxon>Bacteria</taxon>
        <taxon>Bacillati</taxon>
        <taxon>Actinomycetota</taxon>
        <taxon>Actinomycetes</taxon>
        <taxon>Mycobacteriales</taxon>
        <taxon>Mycobacteriaceae</taxon>
        <taxon>Mycolicibacterium</taxon>
    </lineage>
</organism>
<dbReference type="Proteomes" id="UP000254945">
    <property type="component" value="Unassembled WGS sequence"/>
</dbReference>
<evidence type="ECO:0000256" key="3">
    <source>
        <dbReference type="ARBA" id="ARBA00022741"/>
    </source>
</evidence>
<dbReference type="InterPro" id="IPR011009">
    <property type="entry name" value="Kinase-like_dom_sf"/>
</dbReference>
<evidence type="ECO:0000313" key="6">
    <source>
        <dbReference type="EMBL" id="SUA29039.1"/>
    </source>
</evidence>
<dbReference type="CDD" id="cd13970">
    <property type="entry name" value="ABC1_ADCK3"/>
    <property type="match status" value="1"/>
</dbReference>
<feature type="domain" description="ABC1 atypical kinase-like" evidence="5">
    <location>
        <begin position="96"/>
        <end position="331"/>
    </location>
</feature>
<evidence type="ECO:0000313" key="7">
    <source>
        <dbReference type="Proteomes" id="UP000254945"/>
    </source>
</evidence>
<dbReference type="GO" id="GO:0005524">
    <property type="term" value="F:ATP binding"/>
    <property type="evidence" value="ECO:0007669"/>
    <property type="project" value="UniProtKB-KW"/>
</dbReference>